<dbReference type="InterPro" id="IPR008733">
    <property type="entry name" value="PEX11"/>
</dbReference>
<gene>
    <name evidence="5" type="ORF">AO440_002792</name>
</gene>
<evidence type="ECO:0000313" key="5">
    <source>
        <dbReference type="EMBL" id="KTA95729.1"/>
    </source>
</evidence>
<sequence length="363" mass="43367">MSFTEEWVDERPISHKKLVDEFYDFEYKSEDKQQSIAPIVRALDIIKVIIESLAGKDKSAKVLKYTLDVINLFVQRTRENIVRWDPQVLTYYKKVLKDLKWWMMLRHPITIAKIWVVAMSRNFEIKASYLSQQLSTYRYILRFGSSPFQVLNIWKKLAQTYKEGLTASCIHKLWFNEDSIREVINLHNTVCDELVLLYKLKVWDHKDFYNWLEKQEAISWEADILFSLKNKLIELQEMKQKRYEMLIDLRARRQALELSKSLHRSRENMSPIHNQLLHEFDNSDDWRRTELEISSQLEEYRHGISMIYLDIMRLSCDLIANTTDVLNMRVPRGTYAVFSLGSGLSGLMKLWHTTRMDLERKNK</sequence>
<dbReference type="VEuPathDB" id="FungiDB:B1J91_I10879g"/>
<organism evidence="5 6">
    <name type="scientific">Candida glabrata</name>
    <name type="common">Yeast</name>
    <name type="synonym">Torulopsis glabrata</name>
    <dbReference type="NCBI Taxonomy" id="5478"/>
    <lineage>
        <taxon>Eukaryota</taxon>
        <taxon>Fungi</taxon>
        <taxon>Dikarya</taxon>
        <taxon>Ascomycota</taxon>
        <taxon>Saccharomycotina</taxon>
        <taxon>Saccharomycetes</taxon>
        <taxon>Saccharomycetales</taxon>
        <taxon>Saccharomycetaceae</taxon>
        <taxon>Nakaseomyces</taxon>
    </lineage>
</organism>
<dbReference type="PANTHER" id="PTHR12652:SF50">
    <property type="entry name" value="PEROXIN 11"/>
    <property type="match status" value="1"/>
</dbReference>
<dbReference type="VEuPathDB" id="FungiDB:GVI51_I10659"/>
<keyword evidence="1" id="KW-0962">Peroxisome biogenesis</keyword>
<dbReference type="VEuPathDB" id="FungiDB:CAGL0I10879g"/>
<evidence type="ECO:0000256" key="4">
    <source>
        <dbReference type="ARBA" id="ARBA00046271"/>
    </source>
</evidence>
<evidence type="ECO:0000256" key="3">
    <source>
        <dbReference type="ARBA" id="ARBA00023140"/>
    </source>
</evidence>
<proteinExistence type="predicted"/>
<dbReference type="PANTHER" id="PTHR12652">
    <property type="entry name" value="PEROXISOMAL BIOGENESIS FACTOR 11"/>
    <property type="match status" value="1"/>
</dbReference>
<dbReference type="Pfam" id="PF05648">
    <property type="entry name" value="PEX11"/>
    <property type="match status" value="1"/>
</dbReference>
<accession>A0A0W0DQP9</accession>
<name>A0A0W0DQP9_CANGB</name>
<reference evidence="5 6" key="1">
    <citation type="submission" date="2015-10" db="EMBL/GenBank/DDBJ databases">
        <title>Draft genomes sequences of Candida glabrata isolates 1A, 1B, 2A, 2B, 3A and 3B.</title>
        <authorList>
            <person name="Haavelsrud O.E."/>
            <person name="Gaustad P."/>
        </authorList>
    </citation>
    <scope>NUCLEOTIDE SEQUENCE [LARGE SCALE GENOMIC DNA]</scope>
    <source>
        <strain evidence="5">910700640</strain>
    </source>
</reference>
<comment type="subcellular location">
    <subcellularLocation>
        <location evidence="4">Peroxisome membrane</location>
    </subcellularLocation>
</comment>
<evidence type="ECO:0000256" key="1">
    <source>
        <dbReference type="ARBA" id="ARBA00022593"/>
    </source>
</evidence>
<comment type="caution">
    <text evidence="5">The sequence shown here is derived from an EMBL/GenBank/DDBJ whole genome shotgun (WGS) entry which is preliminary data.</text>
</comment>
<dbReference type="AlphaFoldDB" id="A0A0W0DQP9"/>
<evidence type="ECO:0000313" key="6">
    <source>
        <dbReference type="Proteomes" id="UP000054886"/>
    </source>
</evidence>
<dbReference type="EMBL" id="LLZZ01000182">
    <property type="protein sequence ID" value="KTA95729.1"/>
    <property type="molecule type" value="Genomic_DNA"/>
</dbReference>
<dbReference type="GO" id="GO:0016559">
    <property type="term" value="P:peroxisome fission"/>
    <property type="evidence" value="ECO:0007669"/>
    <property type="project" value="EnsemblFungi"/>
</dbReference>
<dbReference type="VEuPathDB" id="FungiDB:GWK60_I06303"/>
<dbReference type="GO" id="GO:0005778">
    <property type="term" value="C:peroxisomal membrane"/>
    <property type="evidence" value="ECO:0007669"/>
    <property type="project" value="UniProtKB-SubCell"/>
</dbReference>
<keyword evidence="2" id="KW-0472">Membrane</keyword>
<keyword evidence="3" id="KW-0576">Peroxisome</keyword>
<dbReference type="GO" id="GO:0044375">
    <property type="term" value="P:regulation of peroxisome size"/>
    <property type="evidence" value="ECO:0007669"/>
    <property type="project" value="EnsemblFungi"/>
</dbReference>
<protein>
    <submittedName>
        <fullName evidence="5">Peroxisomal membrane protein PEX25</fullName>
    </submittedName>
</protein>
<dbReference type="Proteomes" id="UP000054886">
    <property type="component" value="Unassembled WGS sequence"/>
</dbReference>
<evidence type="ECO:0000256" key="2">
    <source>
        <dbReference type="ARBA" id="ARBA00023136"/>
    </source>
</evidence>
<dbReference type="GO" id="GO:0016558">
    <property type="term" value="P:protein import into peroxisome matrix"/>
    <property type="evidence" value="ECO:0007669"/>
    <property type="project" value="EnsemblFungi"/>
</dbReference>